<dbReference type="Pfam" id="PF07475">
    <property type="entry name" value="Hpr_kinase_C"/>
    <property type="match status" value="1"/>
</dbReference>
<dbReference type="InterPro" id="IPR011104">
    <property type="entry name" value="Hpr_kin/Pase_C"/>
</dbReference>
<feature type="domain" description="HPr kinase/phosphorylase C-terminal" evidence="1">
    <location>
        <begin position="143"/>
        <end position="307"/>
    </location>
</feature>
<proteinExistence type="predicted"/>
<dbReference type="EMBL" id="DSOL01000102">
    <property type="protein sequence ID" value="HEN27737.1"/>
    <property type="molecule type" value="Genomic_DNA"/>
</dbReference>
<name>A0A7C2P9F3_UNCW3</name>
<dbReference type="InterPro" id="IPR027417">
    <property type="entry name" value="P-loop_NTPase"/>
</dbReference>
<dbReference type="PANTHER" id="PTHR30305:SF1">
    <property type="entry name" value="HPR KINASE_PHOSPHORYLASE"/>
    <property type="match status" value="1"/>
</dbReference>
<comment type="caution">
    <text evidence="2">The sequence shown here is derived from an EMBL/GenBank/DDBJ whole genome shotgun (WGS) entry which is preliminary data.</text>
</comment>
<sequence>MRKNFKIEEPEYVFFKDLFSLLADEEDVELVNKIDEFEGIKIFERRLIEFHDYFKFKEGTIKSGILYWAHDASSLLNQKGKLDKLIQGVNSGKISGLIVDTSVLNKLFEGMESLVDKVPIIAYKGKDTNYFKSRVNSYLAFCFSPYSICHGSAVEVFGEGVLVIGESGSGKSECVLELIERGHLFIADDLVKLVNYPPASILLMSGSQSESFKFFMELRGIGIIDVLRTFGPSRVKVKGELTMVVEITSQEVDRRPYVERQSIQLFGKRVPFFSFSVKERGLIPTRIETSVLEYKLKKFGFEAGQVIKGVLGGRSDKETAG</sequence>
<dbReference type="Gene3D" id="3.40.50.300">
    <property type="entry name" value="P-loop containing nucleotide triphosphate hydrolases"/>
    <property type="match status" value="1"/>
</dbReference>
<evidence type="ECO:0000313" key="2">
    <source>
        <dbReference type="EMBL" id="HEN27737.1"/>
    </source>
</evidence>
<dbReference type="AlphaFoldDB" id="A0A7C2P9F3"/>
<reference evidence="2" key="1">
    <citation type="journal article" date="2020" name="mSystems">
        <title>Genome- and Community-Level Interaction Insights into Carbon Utilization and Element Cycling Functions of Hydrothermarchaeota in Hydrothermal Sediment.</title>
        <authorList>
            <person name="Zhou Z."/>
            <person name="Liu Y."/>
            <person name="Xu W."/>
            <person name="Pan J."/>
            <person name="Luo Z.H."/>
            <person name="Li M."/>
        </authorList>
    </citation>
    <scope>NUCLEOTIDE SEQUENCE [LARGE SCALE GENOMIC DNA]</scope>
    <source>
        <strain evidence="2">SpSt-34</strain>
    </source>
</reference>
<dbReference type="SUPFAM" id="SSF53795">
    <property type="entry name" value="PEP carboxykinase-like"/>
    <property type="match status" value="1"/>
</dbReference>
<accession>A0A7C2P9F3</accession>
<dbReference type="PANTHER" id="PTHR30305">
    <property type="entry name" value="PROTEIN YJDM-RELATED"/>
    <property type="match status" value="1"/>
</dbReference>
<protein>
    <recommendedName>
        <fullName evidence="1">HPr kinase/phosphorylase C-terminal domain-containing protein</fullName>
    </recommendedName>
</protein>
<gene>
    <name evidence="2" type="ORF">ENQ77_03560</name>
</gene>
<dbReference type="CDD" id="cd01918">
    <property type="entry name" value="HprK_C"/>
    <property type="match status" value="1"/>
</dbReference>
<evidence type="ECO:0000259" key="1">
    <source>
        <dbReference type="Pfam" id="PF07475"/>
    </source>
</evidence>
<dbReference type="GO" id="GO:0000155">
    <property type="term" value="F:phosphorelay sensor kinase activity"/>
    <property type="evidence" value="ECO:0007669"/>
    <property type="project" value="InterPro"/>
</dbReference>
<dbReference type="GO" id="GO:0005524">
    <property type="term" value="F:ATP binding"/>
    <property type="evidence" value="ECO:0007669"/>
    <property type="project" value="InterPro"/>
</dbReference>
<dbReference type="GO" id="GO:0006109">
    <property type="term" value="P:regulation of carbohydrate metabolic process"/>
    <property type="evidence" value="ECO:0007669"/>
    <property type="project" value="InterPro"/>
</dbReference>
<organism evidence="2">
    <name type="scientific">candidate division WOR-3 bacterium</name>
    <dbReference type="NCBI Taxonomy" id="2052148"/>
    <lineage>
        <taxon>Bacteria</taxon>
        <taxon>Bacteria division WOR-3</taxon>
    </lineage>
</organism>